<sequence length="41" mass="4711">MKPNTETTGRNPQKDNFNAKNDNFIETGQMLWIEVCCSATY</sequence>
<name>A0A1Y5PHX8_9MYCO</name>
<accession>A0A1Y5PHX8</accession>
<reference evidence="2" key="1">
    <citation type="submission" date="2016-03" db="EMBL/GenBank/DDBJ databases">
        <authorList>
            <person name="Ploux O."/>
        </authorList>
    </citation>
    <scope>NUCLEOTIDE SEQUENCE</scope>
    <source>
        <strain evidence="2">UC10</strain>
    </source>
</reference>
<evidence type="ECO:0000313" key="2">
    <source>
        <dbReference type="EMBL" id="SBS78347.1"/>
    </source>
</evidence>
<gene>
    <name evidence="2" type="ORF">MHPYR_550036</name>
</gene>
<dbReference type="AlphaFoldDB" id="A0A1Y5PHX8"/>
<protein>
    <submittedName>
        <fullName evidence="2">Uncharacterized protein</fullName>
    </submittedName>
</protein>
<dbReference type="EMBL" id="FLQS01000051">
    <property type="protein sequence ID" value="SBS78347.1"/>
    <property type="molecule type" value="Genomic_DNA"/>
</dbReference>
<organism evidence="2">
    <name type="scientific">uncultured Mycobacterium sp</name>
    <dbReference type="NCBI Taxonomy" id="171292"/>
    <lineage>
        <taxon>Bacteria</taxon>
        <taxon>Bacillati</taxon>
        <taxon>Actinomycetota</taxon>
        <taxon>Actinomycetes</taxon>
        <taxon>Mycobacteriales</taxon>
        <taxon>Mycobacteriaceae</taxon>
        <taxon>Mycobacterium</taxon>
        <taxon>environmental samples</taxon>
    </lineage>
</organism>
<evidence type="ECO:0000256" key="1">
    <source>
        <dbReference type="SAM" id="MobiDB-lite"/>
    </source>
</evidence>
<feature type="region of interest" description="Disordered" evidence="1">
    <location>
        <begin position="1"/>
        <end position="20"/>
    </location>
</feature>
<proteinExistence type="predicted"/>